<dbReference type="EMBL" id="LLXH01001972">
    <property type="protein sequence ID" value="PKC56948.1"/>
    <property type="molecule type" value="Genomic_DNA"/>
</dbReference>
<protein>
    <submittedName>
        <fullName evidence="1">Uncharacterized protein</fullName>
    </submittedName>
</protein>
<dbReference type="VEuPathDB" id="FungiDB:RhiirFUN_007631"/>
<dbReference type="OrthoDB" id="2316324at2759"/>
<dbReference type="VEuPathDB" id="FungiDB:FUN_013055"/>
<dbReference type="AlphaFoldDB" id="A0A2I1FL38"/>
<sequence length="654" mass="75682">MRVDLAEHTLSKEVEDALATIKELKNISEGTRDYIKYSRKYREIMHSKINFQSLEDPRINTLKQIRDWFICGDKQKTESKEWISSQCQFDLVLSINGFIGMLTYILNKYPSAMIQAKRISQDMLEGLFGTIRELGGDSSTQTLKSYGHALNKYQITMLVSSEIKSVNYGKTDITGTGITTLVRRDYRKDKQKTTNNEENNYIYQKHLVHLAQISSLSHNVFKNLLTDDLIMGKIKFPLGPYHKNVDQENIRIFCLQSERHQLIETILYQDSIDKLLQKWQDIIKNIACKAILKKTGIQWLATWSSYLENCLNNFKCSGVWYQDFLIASNLNDSSTKRLVAYLLLQEVIKITFSEKTVSNISQTHLAADNNLKPEKIIVLESSEASKFSYIIGWIVYKLTKNDNITKSRPEFEAIKTHLMTLNSEQVVYEQDVRSQTTNVIPGLKFLEFMYKIESLVLLLFEKHTEFGPNILQYIHNSLLCNLPLLENFNTLINISTQMLSTCDSINITKYELKDDARDFLYERIIIIYMKSRQKSWRKFNDLIPEKGTSSLRENLKAMRNDTENNIPTLIKKSNLPKDPMLGLVQLQIWAQLDGAEGLFSKLFLVSELQWLLWAFGDNINNKRKKSLIPLILEHLKKGTSFSKEAISKGQIFTV</sequence>
<dbReference type="VEuPathDB" id="FungiDB:RhiirA1_401772"/>
<organism evidence="1 2">
    <name type="scientific">Rhizophagus irregularis</name>
    <dbReference type="NCBI Taxonomy" id="588596"/>
    <lineage>
        <taxon>Eukaryota</taxon>
        <taxon>Fungi</taxon>
        <taxon>Fungi incertae sedis</taxon>
        <taxon>Mucoromycota</taxon>
        <taxon>Glomeromycotina</taxon>
        <taxon>Glomeromycetes</taxon>
        <taxon>Glomerales</taxon>
        <taxon>Glomeraceae</taxon>
        <taxon>Rhizophagus</taxon>
    </lineage>
</organism>
<accession>A0A2I1FL38</accession>
<gene>
    <name evidence="1" type="ORF">RhiirA1_401772</name>
</gene>
<evidence type="ECO:0000313" key="1">
    <source>
        <dbReference type="EMBL" id="PKC56948.1"/>
    </source>
</evidence>
<dbReference type="Proteomes" id="UP000232688">
    <property type="component" value="Unassembled WGS sequence"/>
</dbReference>
<comment type="caution">
    <text evidence="1">The sequence shown here is derived from an EMBL/GenBank/DDBJ whole genome shotgun (WGS) entry which is preliminary data.</text>
</comment>
<name>A0A2I1FL38_9GLOM</name>
<evidence type="ECO:0000313" key="2">
    <source>
        <dbReference type="Proteomes" id="UP000232688"/>
    </source>
</evidence>
<proteinExistence type="predicted"/>
<reference evidence="1 2" key="1">
    <citation type="submission" date="2017-10" db="EMBL/GenBank/DDBJ databases">
        <title>Extensive intraspecific genome diversity in a model arbuscular mycorrhizal fungus.</title>
        <authorList>
            <person name="Chen E.C.H."/>
            <person name="Morin E."/>
            <person name="Baudet D."/>
            <person name="Noel J."/>
            <person name="Ndikumana S."/>
            <person name="Charron P."/>
            <person name="St-Onge C."/>
            <person name="Giorgi J."/>
            <person name="Grigoriev I.V."/>
            <person name="Roux C."/>
            <person name="Martin F.M."/>
            <person name="Corradi N."/>
        </authorList>
    </citation>
    <scope>NUCLEOTIDE SEQUENCE [LARGE SCALE GENOMIC DNA]</scope>
    <source>
        <strain evidence="1 2">A1</strain>
    </source>
</reference>
<reference evidence="1 2" key="2">
    <citation type="submission" date="2017-10" db="EMBL/GenBank/DDBJ databases">
        <title>Genome analyses suggest a sexual origin of heterokaryosis in a supposedly ancient asexual fungus.</title>
        <authorList>
            <person name="Corradi N."/>
            <person name="Sedzielewska K."/>
            <person name="Noel J."/>
            <person name="Charron P."/>
            <person name="Farinelli L."/>
            <person name="Marton T."/>
            <person name="Kruger M."/>
            <person name="Pelin A."/>
            <person name="Brachmann A."/>
            <person name="Corradi N."/>
        </authorList>
    </citation>
    <scope>NUCLEOTIDE SEQUENCE [LARGE SCALE GENOMIC DNA]</scope>
    <source>
        <strain evidence="1 2">A1</strain>
    </source>
</reference>